<dbReference type="RefSeq" id="WP_039216760.1">
    <property type="nucleotide sequence ID" value="NZ_JWLW01000004.1"/>
</dbReference>
<keyword evidence="2 6" id="KW-0413">Isomerase</keyword>
<dbReference type="PANTHER" id="PTHR21363:SF0">
    <property type="entry name" value="PREPHENATE DEHYDROGENASE [NADP(+)]"/>
    <property type="match status" value="1"/>
</dbReference>
<dbReference type="NCBIfam" id="TIGR01799">
    <property type="entry name" value="CM_T"/>
    <property type="match status" value="1"/>
</dbReference>
<dbReference type="InterPro" id="IPR008927">
    <property type="entry name" value="6-PGluconate_DH-like_C_sf"/>
</dbReference>
<dbReference type="GO" id="GO:0070403">
    <property type="term" value="F:NAD+ binding"/>
    <property type="evidence" value="ECO:0007669"/>
    <property type="project" value="InterPro"/>
</dbReference>
<dbReference type="AlphaFoldDB" id="A0A0B3ZE07"/>
<dbReference type="InterPro" id="IPR050812">
    <property type="entry name" value="Preph/Arog_dehydrog"/>
</dbReference>
<feature type="domain" description="Prephenate/arogenate dehydrogenase" evidence="5">
    <location>
        <begin position="104"/>
        <end position="368"/>
    </location>
</feature>
<dbReference type="UniPathway" id="UPA00120">
    <property type="reaction ID" value="UER00203"/>
</dbReference>
<proteinExistence type="predicted"/>
<dbReference type="InterPro" id="IPR002701">
    <property type="entry name" value="CM_II_prokaryot"/>
</dbReference>
<dbReference type="Gene3D" id="1.20.59.10">
    <property type="entry name" value="Chorismate mutase"/>
    <property type="match status" value="1"/>
</dbReference>
<dbReference type="Gene3D" id="3.40.50.720">
    <property type="entry name" value="NAD(P)-binding Rossmann-like Domain"/>
    <property type="match status" value="1"/>
</dbReference>
<dbReference type="NCBIfam" id="NF008400">
    <property type="entry name" value="PRK11199.1"/>
    <property type="match status" value="1"/>
</dbReference>
<dbReference type="GO" id="GO:0006571">
    <property type="term" value="P:tyrosine biosynthetic process"/>
    <property type="evidence" value="ECO:0007669"/>
    <property type="project" value="UniProtKB-UniPathway"/>
</dbReference>
<keyword evidence="1 2" id="KW-0560">Oxidoreductase</keyword>
<name>A0A0B3ZE07_9ALTE</name>
<dbReference type="PIRSF" id="PIRSF001499">
    <property type="entry name" value="Chor_mut_pdh_Tpr"/>
    <property type="match status" value="1"/>
</dbReference>
<feature type="domain" description="Chorismate mutase" evidence="4">
    <location>
        <begin position="5"/>
        <end position="96"/>
    </location>
</feature>
<accession>A0A0B3ZE07</accession>
<dbReference type="GO" id="GO:0004106">
    <property type="term" value="F:chorismate mutase activity"/>
    <property type="evidence" value="ECO:0007669"/>
    <property type="project" value="InterPro"/>
</dbReference>
<comment type="subcellular location">
    <subcellularLocation>
        <location evidence="2">Cytoplasm</location>
    </subcellularLocation>
</comment>
<dbReference type="GO" id="GO:0008977">
    <property type="term" value="F:prephenate dehydrogenase (NAD+) activity"/>
    <property type="evidence" value="ECO:0007669"/>
    <property type="project" value="InterPro"/>
</dbReference>
<dbReference type="InterPro" id="IPR008244">
    <property type="entry name" value="Chor_mut/prephenate_DH_T"/>
</dbReference>
<evidence type="ECO:0000313" key="6">
    <source>
        <dbReference type="EMBL" id="KHT56740.1"/>
    </source>
</evidence>
<dbReference type="InterPro" id="IPR036291">
    <property type="entry name" value="NAD(P)-bd_dom_sf"/>
</dbReference>
<evidence type="ECO:0000256" key="2">
    <source>
        <dbReference type="PIRNR" id="PIRNR001499"/>
    </source>
</evidence>
<keyword evidence="3" id="KW-0175">Coiled coil</keyword>
<dbReference type="InterPro" id="IPR046825">
    <property type="entry name" value="PDH_C"/>
</dbReference>
<organism evidence="6 7">
    <name type="scientific">Alteromonas marina</name>
    <dbReference type="NCBI Taxonomy" id="203795"/>
    <lineage>
        <taxon>Bacteria</taxon>
        <taxon>Pseudomonadati</taxon>
        <taxon>Pseudomonadota</taxon>
        <taxon>Gammaproteobacteria</taxon>
        <taxon>Alteromonadales</taxon>
        <taxon>Alteromonadaceae</taxon>
        <taxon>Alteromonas/Salinimonas group</taxon>
        <taxon>Alteromonas</taxon>
    </lineage>
</organism>
<dbReference type="Gene3D" id="1.10.3660.10">
    <property type="entry name" value="6-phosphogluconate dehydrogenase C-terminal like domain"/>
    <property type="match status" value="1"/>
</dbReference>
<dbReference type="Pfam" id="PF02153">
    <property type="entry name" value="PDH_N"/>
    <property type="match status" value="1"/>
</dbReference>
<dbReference type="Proteomes" id="UP000031197">
    <property type="component" value="Unassembled WGS sequence"/>
</dbReference>
<dbReference type="InterPro" id="IPR046826">
    <property type="entry name" value="PDH_N"/>
</dbReference>
<dbReference type="Pfam" id="PF01817">
    <property type="entry name" value="CM_2"/>
    <property type="match status" value="1"/>
</dbReference>
<dbReference type="GO" id="GO:0046417">
    <property type="term" value="P:chorismate metabolic process"/>
    <property type="evidence" value="ECO:0007669"/>
    <property type="project" value="InterPro"/>
</dbReference>
<protein>
    <recommendedName>
        <fullName evidence="2">T-protein</fullName>
    </recommendedName>
</protein>
<keyword evidence="7" id="KW-1185">Reference proteome</keyword>
<comment type="caution">
    <text evidence="6">The sequence shown here is derived from an EMBL/GenBank/DDBJ whole genome shotgun (WGS) entry which is preliminary data.</text>
</comment>
<reference evidence="6 7" key="1">
    <citation type="submission" date="2014-12" db="EMBL/GenBank/DDBJ databases">
        <title>Genome sequencing of Alteromonas marina AD001.</title>
        <authorList>
            <person name="Adrian T.G.S."/>
            <person name="Chan K.G."/>
        </authorList>
    </citation>
    <scope>NUCLEOTIDE SEQUENCE [LARGE SCALE GENOMIC DNA]</scope>
    <source>
        <strain evidence="6 7">AD001</strain>
    </source>
</reference>
<evidence type="ECO:0000259" key="4">
    <source>
        <dbReference type="PROSITE" id="PS51168"/>
    </source>
</evidence>
<comment type="pathway">
    <text evidence="2">Metabolic intermediate biosynthesis; prephenate biosynthesis; prephenate from chorismate: step 1/1.</text>
</comment>
<dbReference type="InterPro" id="IPR036979">
    <property type="entry name" value="CM_dom_sf"/>
</dbReference>
<dbReference type="SUPFAM" id="SSF51735">
    <property type="entry name" value="NAD(P)-binding Rossmann-fold domains"/>
    <property type="match status" value="1"/>
</dbReference>
<dbReference type="EMBL" id="JWLW01000004">
    <property type="protein sequence ID" value="KHT56740.1"/>
    <property type="molecule type" value="Genomic_DNA"/>
</dbReference>
<dbReference type="UniPathway" id="UPA00122">
    <property type="reaction ID" value="UER00961"/>
</dbReference>
<dbReference type="InterPro" id="IPR003099">
    <property type="entry name" value="Prephen_DH"/>
</dbReference>
<dbReference type="Pfam" id="PF20463">
    <property type="entry name" value="PDH_C"/>
    <property type="match status" value="1"/>
</dbReference>
<dbReference type="PROSITE" id="PS51176">
    <property type="entry name" value="PDH_ADH"/>
    <property type="match status" value="1"/>
</dbReference>
<dbReference type="SUPFAM" id="SSF48179">
    <property type="entry name" value="6-phosphogluconate dehydrogenase C-terminal domain-like"/>
    <property type="match status" value="1"/>
</dbReference>
<gene>
    <name evidence="6" type="primary">tyrA</name>
    <name evidence="6" type="ORF">RJ41_02895</name>
</gene>
<evidence type="ECO:0000259" key="5">
    <source>
        <dbReference type="PROSITE" id="PS51176"/>
    </source>
</evidence>
<keyword evidence="2" id="KW-0520">NAD</keyword>
<dbReference type="SMART" id="SM00830">
    <property type="entry name" value="CM_2"/>
    <property type="match status" value="1"/>
</dbReference>
<keyword evidence="2" id="KW-0057">Aromatic amino acid biosynthesis</keyword>
<evidence type="ECO:0000313" key="7">
    <source>
        <dbReference type="Proteomes" id="UP000031197"/>
    </source>
</evidence>
<dbReference type="SUPFAM" id="SSF48600">
    <property type="entry name" value="Chorismate mutase II"/>
    <property type="match status" value="1"/>
</dbReference>
<feature type="coiled-coil region" evidence="3">
    <location>
        <begin position="4"/>
        <end position="38"/>
    </location>
</feature>
<comment type="pathway">
    <text evidence="2">Amino-acid biosynthesis; L-tyrosine biosynthesis; (4-hydroxyphenyl)pyruvate from prephenate (NAD(+) route): step 1/1.</text>
</comment>
<dbReference type="OrthoDB" id="6198144at2"/>
<sequence length="384" mass="42961">MADLSQHLKQLDKLREGIDELDTQLVELLAKRNKITTQVGQIKAEAGMPVYVPEREKALIASRRAQAEALGVSPELTEDLLRRVMRESYHTQNNNYRCVKPDVDNVVVIGGAGALGRVFVSLFERSNYKVSVVEKDDWENGRATSLLSCASLVVVAVPINLTEAVISKLTMLPKDCVLADITSIKAKPLEAMLAVHSGPVVGLHPMFGPDAPGMIKQVVVVCDGRDSDKYSWLIEQMRIWGATIHDSSAQEHDQAMAYIQVMRHFNTFVYGQHLKGEDPNLESLTMFSSPIYRLELAMVGRLFAQSPQLYADIIFNNPDNFALLRRFYERFGIALSLLENGDKKGFVEQFIKVGAWFGDYAKKCLVDSKQMLLKADDGQLLRDK</sequence>
<evidence type="ECO:0000256" key="3">
    <source>
        <dbReference type="SAM" id="Coils"/>
    </source>
</evidence>
<dbReference type="GO" id="GO:0005737">
    <property type="term" value="C:cytoplasm"/>
    <property type="evidence" value="ECO:0007669"/>
    <property type="project" value="UniProtKB-SubCell"/>
</dbReference>
<keyword evidence="2" id="KW-0028">Amino-acid biosynthesis</keyword>
<dbReference type="PROSITE" id="PS51168">
    <property type="entry name" value="CHORISMATE_MUT_2"/>
    <property type="match status" value="1"/>
</dbReference>
<dbReference type="GO" id="GO:0004665">
    <property type="term" value="F:prephenate dehydrogenase (NADP+) activity"/>
    <property type="evidence" value="ECO:0007669"/>
    <property type="project" value="InterPro"/>
</dbReference>
<dbReference type="InterPro" id="IPR036263">
    <property type="entry name" value="Chorismate_II_sf"/>
</dbReference>
<evidence type="ECO:0000256" key="1">
    <source>
        <dbReference type="ARBA" id="ARBA00023002"/>
    </source>
</evidence>
<dbReference type="PANTHER" id="PTHR21363">
    <property type="entry name" value="PREPHENATE DEHYDROGENASE"/>
    <property type="match status" value="1"/>
</dbReference>
<dbReference type="InterPro" id="IPR011277">
    <property type="entry name" value="CM_T"/>
</dbReference>
<keyword evidence="2" id="KW-0963">Cytoplasm</keyword>
<keyword evidence="2" id="KW-0827">Tyrosine biosynthesis</keyword>